<dbReference type="Proteomes" id="UP000248198">
    <property type="component" value="Unassembled WGS sequence"/>
</dbReference>
<reference evidence="1 2" key="1">
    <citation type="submission" date="2018-06" db="EMBL/GenBank/DDBJ databases">
        <title>Genomic Encyclopedia of Archaeal and Bacterial Type Strains, Phase II (KMG-II): from individual species to whole genera.</title>
        <authorList>
            <person name="Goeker M."/>
        </authorList>
    </citation>
    <scope>NUCLEOTIDE SEQUENCE [LARGE SCALE GENOMIC DNA]</scope>
    <source>
        <strain evidence="1 2">DSM 27372</strain>
    </source>
</reference>
<organism evidence="1 2">
    <name type="scientific">Pedobacter nutrimenti</name>
    <dbReference type="NCBI Taxonomy" id="1241337"/>
    <lineage>
        <taxon>Bacteria</taxon>
        <taxon>Pseudomonadati</taxon>
        <taxon>Bacteroidota</taxon>
        <taxon>Sphingobacteriia</taxon>
        <taxon>Sphingobacteriales</taxon>
        <taxon>Sphingobacteriaceae</taxon>
        <taxon>Pedobacter</taxon>
    </lineage>
</organism>
<proteinExistence type="predicted"/>
<sequence length="81" mass="9426">MNEVFVKKYWEEEEVLFYIHFQNGTAVAQIEISAEGKLFLSVDGPGDENAMLYDQPLSDLDLEEEDFISKEEFEEVWSEKG</sequence>
<protein>
    <submittedName>
        <fullName evidence="1">Uncharacterized protein</fullName>
    </submittedName>
</protein>
<name>A0A318UL82_9SPHI</name>
<dbReference type="RefSeq" id="WP_110826768.1">
    <property type="nucleotide sequence ID" value="NZ_QKLU01000001.1"/>
</dbReference>
<evidence type="ECO:0000313" key="1">
    <source>
        <dbReference type="EMBL" id="PYF76651.1"/>
    </source>
</evidence>
<comment type="caution">
    <text evidence="1">The sequence shown here is derived from an EMBL/GenBank/DDBJ whole genome shotgun (WGS) entry which is preliminary data.</text>
</comment>
<gene>
    <name evidence="1" type="ORF">B0O44_101122</name>
</gene>
<accession>A0A318UL82</accession>
<evidence type="ECO:0000313" key="2">
    <source>
        <dbReference type="Proteomes" id="UP000248198"/>
    </source>
</evidence>
<dbReference type="OrthoDB" id="1263828at2"/>
<dbReference type="AlphaFoldDB" id="A0A318UL82"/>
<dbReference type="EMBL" id="QKLU01000001">
    <property type="protein sequence ID" value="PYF76651.1"/>
    <property type="molecule type" value="Genomic_DNA"/>
</dbReference>
<keyword evidence="2" id="KW-1185">Reference proteome</keyword>